<comment type="caution">
    <text evidence="10">The sequence shown here is derived from an EMBL/GenBank/DDBJ whole genome shotgun (WGS) entry which is preliminary data.</text>
</comment>
<evidence type="ECO:0000259" key="9">
    <source>
        <dbReference type="PROSITE" id="PS50850"/>
    </source>
</evidence>
<feature type="domain" description="Major facilitator superfamily (MFS) profile" evidence="9">
    <location>
        <begin position="12"/>
        <end position="467"/>
    </location>
</feature>
<evidence type="ECO:0000256" key="3">
    <source>
        <dbReference type="ARBA" id="ARBA00022448"/>
    </source>
</evidence>
<proteinExistence type="inferred from homology"/>
<dbReference type="InterPro" id="IPR020846">
    <property type="entry name" value="MFS_dom"/>
</dbReference>
<feature type="transmembrane region" description="Helical" evidence="8">
    <location>
        <begin position="441"/>
        <end position="462"/>
    </location>
</feature>
<dbReference type="PANTHER" id="PTHR42718:SF9">
    <property type="entry name" value="MAJOR FACILITATOR SUPERFAMILY MULTIDRUG TRANSPORTER MFSC"/>
    <property type="match status" value="1"/>
</dbReference>
<evidence type="ECO:0000256" key="1">
    <source>
        <dbReference type="ARBA" id="ARBA00004651"/>
    </source>
</evidence>
<dbReference type="InterPro" id="IPR036259">
    <property type="entry name" value="MFS_trans_sf"/>
</dbReference>
<dbReference type="InterPro" id="IPR004638">
    <property type="entry name" value="EmrB-like"/>
</dbReference>
<keyword evidence="6 8" id="KW-1133">Transmembrane helix</keyword>
<evidence type="ECO:0000256" key="8">
    <source>
        <dbReference type="SAM" id="Phobius"/>
    </source>
</evidence>
<dbReference type="PATRIC" id="fig|1302272.5.peg.1132"/>
<dbReference type="NCBIfam" id="TIGR00711">
    <property type="entry name" value="efflux_EmrB"/>
    <property type="match status" value="1"/>
</dbReference>
<evidence type="ECO:0000256" key="4">
    <source>
        <dbReference type="ARBA" id="ARBA00022475"/>
    </source>
</evidence>
<evidence type="ECO:0000256" key="2">
    <source>
        <dbReference type="ARBA" id="ARBA00008537"/>
    </source>
</evidence>
<dbReference type="InterPro" id="IPR011701">
    <property type="entry name" value="MFS"/>
</dbReference>
<feature type="transmembrane region" description="Helical" evidence="8">
    <location>
        <begin position="54"/>
        <end position="73"/>
    </location>
</feature>
<dbReference type="AlphaFoldDB" id="A0A0R1HPQ2"/>
<dbReference type="EMBL" id="AZCX01000002">
    <property type="protein sequence ID" value="KRK48805.1"/>
    <property type="molecule type" value="Genomic_DNA"/>
</dbReference>
<keyword evidence="5 8" id="KW-0812">Transmembrane</keyword>
<sequence length="467" mass="49412">MTTTRSTKISLNLILAILAAGLMSFSGVIVETAMNITFPTLMTDMHVTTSTVQWMTTSYLLVVAIIVPISATLKRNFRTKTLFIIANLLFLAGLIIDVFAPTFPILLAGRLIQGFGTGIALPLMFNIILEQVPLSKIGQMMGIGTLITAVAPAIGPTFGGLVVASVGWRYIFVTLIPLILISLIMGITTIKQVSTVQRSALDWLSLLSVAAGFTGLILGFNQLSEAGWLSPRVLGPIVVGLAALVFLVFRSLHIENPIIHMESLNNSTFLLHLVAFFLLQFITIGMSFLLPNYIQLVNHQSAFQAGLTVLPGPALGAVMAPFGGRLLDRFGAKRPIMASTILYMVALSGFAIFAQNLSVFAIAGLYAVLMFGAGLGFGNTMTNGLKQLSPAAQADGNAVMNTIQQFAGATGTAIVSTLVALSQTSLKASGTVIATATGTQHAFIVLLIGSIIAFGLLFKALFTSNKA</sequence>
<evidence type="ECO:0000313" key="11">
    <source>
        <dbReference type="Proteomes" id="UP000050911"/>
    </source>
</evidence>
<evidence type="ECO:0000313" key="10">
    <source>
        <dbReference type="EMBL" id="KRK48805.1"/>
    </source>
</evidence>
<feature type="transmembrane region" description="Helical" evidence="8">
    <location>
        <begin position="269"/>
        <end position="290"/>
    </location>
</feature>
<dbReference type="Gene3D" id="1.20.1720.10">
    <property type="entry name" value="Multidrug resistance protein D"/>
    <property type="match status" value="1"/>
</dbReference>
<evidence type="ECO:0000256" key="7">
    <source>
        <dbReference type="ARBA" id="ARBA00023136"/>
    </source>
</evidence>
<feature type="transmembrane region" description="Helical" evidence="8">
    <location>
        <begin position="170"/>
        <end position="188"/>
    </location>
</feature>
<feature type="transmembrane region" description="Helical" evidence="8">
    <location>
        <begin position="233"/>
        <end position="249"/>
    </location>
</feature>
<dbReference type="Proteomes" id="UP000050911">
    <property type="component" value="Unassembled WGS sequence"/>
</dbReference>
<feature type="transmembrane region" description="Helical" evidence="8">
    <location>
        <begin position="302"/>
        <end position="324"/>
    </location>
</feature>
<protein>
    <submittedName>
        <fullName evidence="10">Major facilitator superfamily permease</fullName>
    </submittedName>
</protein>
<dbReference type="GO" id="GO:0005886">
    <property type="term" value="C:plasma membrane"/>
    <property type="evidence" value="ECO:0007669"/>
    <property type="project" value="UniProtKB-SubCell"/>
</dbReference>
<comment type="similarity">
    <text evidence="2">Belongs to the major facilitator superfamily. EmrB family.</text>
</comment>
<dbReference type="Gene3D" id="1.20.1250.20">
    <property type="entry name" value="MFS general substrate transporter like domains"/>
    <property type="match status" value="1"/>
</dbReference>
<evidence type="ECO:0000256" key="6">
    <source>
        <dbReference type="ARBA" id="ARBA00022989"/>
    </source>
</evidence>
<dbReference type="PROSITE" id="PS50850">
    <property type="entry name" value="MFS"/>
    <property type="match status" value="1"/>
</dbReference>
<keyword evidence="11" id="KW-1185">Reference proteome</keyword>
<dbReference type="PANTHER" id="PTHR42718">
    <property type="entry name" value="MAJOR FACILITATOR SUPERFAMILY MULTIDRUG TRANSPORTER MFSC"/>
    <property type="match status" value="1"/>
</dbReference>
<organism evidence="10 11">
    <name type="scientific">Secundilactobacillus kimchicus JCM 15530</name>
    <dbReference type="NCBI Taxonomy" id="1302272"/>
    <lineage>
        <taxon>Bacteria</taxon>
        <taxon>Bacillati</taxon>
        <taxon>Bacillota</taxon>
        <taxon>Bacilli</taxon>
        <taxon>Lactobacillales</taxon>
        <taxon>Lactobacillaceae</taxon>
        <taxon>Secundilactobacillus</taxon>
    </lineage>
</organism>
<reference evidence="10 11" key="1">
    <citation type="journal article" date="2015" name="Genome Announc.">
        <title>Expanding the biotechnology potential of lactobacilli through comparative genomics of 213 strains and associated genera.</title>
        <authorList>
            <person name="Sun Z."/>
            <person name="Harris H.M."/>
            <person name="McCann A."/>
            <person name="Guo C."/>
            <person name="Argimon S."/>
            <person name="Zhang W."/>
            <person name="Yang X."/>
            <person name="Jeffery I.B."/>
            <person name="Cooney J.C."/>
            <person name="Kagawa T.F."/>
            <person name="Liu W."/>
            <person name="Song Y."/>
            <person name="Salvetti E."/>
            <person name="Wrobel A."/>
            <person name="Rasinkangas P."/>
            <person name="Parkhill J."/>
            <person name="Rea M.C."/>
            <person name="O'Sullivan O."/>
            <person name="Ritari J."/>
            <person name="Douillard F.P."/>
            <person name="Paul Ross R."/>
            <person name="Yang R."/>
            <person name="Briner A.E."/>
            <person name="Felis G.E."/>
            <person name="de Vos W.M."/>
            <person name="Barrangou R."/>
            <person name="Klaenhammer T.R."/>
            <person name="Caufield P.W."/>
            <person name="Cui Y."/>
            <person name="Zhang H."/>
            <person name="O'Toole P.W."/>
        </authorList>
    </citation>
    <scope>NUCLEOTIDE SEQUENCE [LARGE SCALE GENOMIC DNA]</scope>
    <source>
        <strain evidence="10 11">JCM 15530</strain>
    </source>
</reference>
<feature type="transmembrane region" description="Helical" evidence="8">
    <location>
        <begin position="111"/>
        <end position="129"/>
    </location>
</feature>
<dbReference type="PRINTS" id="PR01036">
    <property type="entry name" value="TCRTETB"/>
</dbReference>
<dbReference type="OrthoDB" id="9816041at2"/>
<feature type="transmembrane region" description="Helical" evidence="8">
    <location>
        <begin position="336"/>
        <end position="353"/>
    </location>
</feature>
<gene>
    <name evidence="10" type="ORF">FC96_GL001124</name>
</gene>
<dbReference type="Pfam" id="PF07690">
    <property type="entry name" value="MFS_1"/>
    <property type="match status" value="1"/>
</dbReference>
<feature type="transmembrane region" description="Helical" evidence="8">
    <location>
        <begin position="82"/>
        <end position="105"/>
    </location>
</feature>
<feature type="transmembrane region" description="Helical" evidence="8">
    <location>
        <begin position="359"/>
        <end position="377"/>
    </location>
</feature>
<dbReference type="SUPFAM" id="SSF103473">
    <property type="entry name" value="MFS general substrate transporter"/>
    <property type="match status" value="1"/>
</dbReference>
<dbReference type="GO" id="GO:0022857">
    <property type="term" value="F:transmembrane transporter activity"/>
    <property type="evidence" value="ECO:0007669"/>
    <property type="project" value="InterPro"/>
</dbReference>
<comment type="subcellular location">
    <subcellularLocation>
        <location evidence="1">Cell membrane</location>
        <topology evidence="1">Multi-pass membrane protein</topology>
    </subcellularLocation>
</comment>
<evidence type="ECO:0000256" key="5">
    <source>
        <dbReference type="ARBA" id="ARBA00022692"/>
    </source>
</evidence>
<keyword evidence="7 8" id="KW-0472">Membrane</keyword>
<feature type="transmembrane region" description="Helical" evidence="8">
    <location>
        <begin position="141"/>
        <end position="164"/>
    </location>
</feature>
<name>A0A0R1HPQ2_9LACO</name>
<feature type="transmembrane region" description="Helical" evidence="8">
    <location>
        <begin position="200"/>
        <end position="221"/>
    </location>
</feature>
<dbReference type="RefSeq" id="WP_056942008.1">
    <property type="nucleotide sequence ID" value="NZ_AZCX01000002.1"/>
</dbReference>
<keyword evidence="4" id="KW-1003">Cell membrane</keyword>
<dbReference type="STRING" id="1302272.FC96_GL001124"/>
<feature type="transmembrane region" description="Helical" evidence="8">
    <location>
        <begin position="398"/>
        <end position="421"/>
    </location>
</feature>
<accession>A0A0R1HPQ2</accession>
<feature type="transmembrane region" description="Helical" evidence="8">
    <location>
        <begin position="12"/>
        <end position="34"/>
    </location>
</feature>
<keyword evidence="3" id="KW-0813">Transport</keyword>